<feature type="transmembrane region" description="Helical" evidence="17">
    <location>
        <begin position="181"/>
        <end position="203"/>
    </location>
</feature>
<keyword evidence="8" id="KW-0521">NADP</keyword>
<feature type="transmembrane region" description="Helical" evidence="17">
    <location>
        <begin position="223"/>
        <end position="244"/>
    </location>
</feature>
<dbReference type="Pfam" id="PF19530">
    <property type="entry name" value="Ndh2_N"/>
    <property type="match status" value="1"/>
</dbReference>
<comment type="similarity">
    <text evidence="17">Belongs to the complex I subunit 2 family.</text>
</comment>
<keyword evidence="4" id="KW-0150">Chloroplast</keyword>
<accession>A0A291EYR1</accession>
<evidence type="ECO:0000256" key="13">
    <source>
        <dbReference type="ARBA" id="ARBA00023078"/>
    </source>
</evidence>
<evidence type="ECO:0000256" key="15">
    <source>
        <dbReference type="ARBA" id="ARBA00047726"/>
    </source>
</evidence>
<comment type="subunit">
    <text evidence="17">NDH-1 is composed of 14 different subunits. Subunits NuoA, H, J, K, L, M, N constitute the membrane sector of the complex.</text>
</comment>
<dbReference type="GO" id="GO:0008137">
    <property type="term" value="F:NADH dehydrogenase (ubiquinone) activity"/>
    <property type="evidence" value="ECO:0007669"/>
    <property type="project" value="InterPro"/>
</dbReference>
<evidence type="ECO:0000259" key="18">
    <source>
        <dbReference type="Pfam" id="PF00361"/>
    </source>
</evidence>
<keyword evidence="10 17" id="KW-1278">Translocase</keyword>
<keyword evidence="9" id="KW-0618">Plastoquinone</keyword>
<keyword evidence="7 17" id="KW-0874">Quinone</keyword>
<feature type="transmembrane region" description="Helical" evidence="17">
    <location>
        <begin position="323"/>
        <end position="342"/>
    </location>
</feature>
<evidence type="ECO:0000313" key="20">
    <source>
        <dbReference type="EMBL" id="ATG25001.1"/>
    </source>
</evidence>
<keyword evidence="13" id="KW-0793">Thylakoid</keyword>
<comment type="catalytic activity">
    <reaction evidence="15">
        <text>a plastoquinone + NADPH + (n+1) H(+)(in) = a plastoquinol + NADP(+) + n H(+)(out)</text>
        <dbReference type="Rhea" id="RHEA:42612"/>
        <dbReference type="Rhea" id="RHEA-COMP:9561"/>
        <dbReference type="Rhea" id="RHEA-COMP:9562"/>
        <dbReference type="ChEBI" id="CHEBI:15378"/>
        <dbReference type="ChEBI" id="CHEBI:17757"/>
        <dbReference type="ChEBI" id="CHEBI:57783"/>
        <dbReference type="ChEBI" id="CHEBI:58349"/>
        <dbReference type="ChEBI" id="CHEBI:62192"/>
    </reaction>
</comment>
<keyword evidence="5 20" id="KW-0934">Plastid</keyword>
<dbReference type="RefSeq" id="YP_009435018.1">
    <property type="nucleotide sequence ID" value="NC_036073.1"/>
</dbReference>
<evidence type="ECO:0000256" key="1">
    <source>
        <dbReference type="ARBA" id="ARBA00004141"/>
    </source>
</evidence>
<reference evidence="20" key="2">
    <citation type="submission" date="2017-08" db="EMBL/GenBank/DDBJ databases">
        <authorList>
            <person name="Knox E.B."/>
        </authorList>
    </citation>
    <scope>NUCLEOTIDE SEQUENCE</scope>
</reference>
<evidence type="ECO:0000256" key="8">
    <source>
        <dbReference type="ARBA" id="ARBA00022857"/>
    </source>
</evidence>
<feature type="transmembrane region" description="Helical" evidence="17">
    <location>
        <begin position="296"/>
        <end position="316"/>
    </location>
</feature>
<dbReference type="GO" id="GO:0050136">
    <property type="term" value="F:NADH dehydrogenase (quinone) (non-electrogenic) activity"/>
    <property type="evidence" value="ECO:0007669"/>
    <property type="project" value="UniProtKB-UniRule"/>
</dbReference>
<feature type="domain" description="NADH:quinone oxidoreductase/Mrp antiporter transmembrane" evidence="18">
    <location>
        <begin position="146"/>
        <end position="443"/>
    </location>
</feature>
<feature type="transmembrane region" description="Helical" evidence="17">
    <location>
        <begin position="427"/>
        <end position="448"/>
    </location>
</feature>
<dbReference type="PANTHER" id="PTHR22773">
    <property type="entry name" value="NADH DEHYDROGENASE"/>
    <property type="match status" value="1"/>
</dbReference>
<evidence type="ECO:0000256" key="10">
    <source>
        <dbReference type="ARBA" id="ARBA00022967"/>
    </source>
</evidence>
<dbReference type="InterPro" id="IPR001750">
    <property type="entry name" value="ND/Mrp_TM"/>
</dbReference>
<keyword evidence="17" id="KW-0830">Ubiquinone</keyword>
<protein>
    <recommendedName>
        <fullName evidence="17">NADH-quinone oxidoreductase subunit N</fullName>
        <ecNumber evidence="17">7.1.1.-</ecNumber>
    </recommendedName>
    <alternativeName>
        <fullName evidence="17">NADH dehydrogenase I subunit N</fullName>
    </alternativeName>
    <alternativeName>
        <fullName evidence="17">NDH-1 subunit N</fullName>
    </alternativeName>
</protein>
<evidence type="ECO:0000259" key="19">
    <source>
        <dbReference type="Pfam" id="PF19530"/>
    </source>
</evidence>
<comment type="catalytic activity">
    <reaction evidence="16">
        <text>a plastoquinone + NADH + (n+1) H(+)(in) = a plastoquinol + NAD(+) + n H(+)(out)</text>
        <dbReference type="Rhea" id="RHEA:42608"/>
        <dbReference type="Rhea" id="RHEA-COMP:9561"/>
        <dbReference type="Rhea" id="RHEA-COMP:9562"/>
        <dbReference type="ChEBI" id="CHEBI:15378"/>
        <dbReference type="ChEBI" id="CHEBI:17757"/>
        <dbReference type="ChEBI" id="CHEBI:57540"/>
        <dbReference type="ChEBI" id="CHEBI:57945"/>
        <dbReference type="ChEBI" id="CHEBI:62192"/>
    </reaction>
</comment>
<dbReference type="GO" id="GO:0009535">
    <property type="term" value="C:chloroplast thylakoid membrane"/>
    <property type="evidence" value="ECO:0007669"/>
    <property type="project" value="UniProtKB-SubCell"/>
</dbReference>
<dbReference type="GeneID" id="34726946"/>
<gene>
    <name evidence="20" type="primary">ndhB</name>
    <name evidence="17" type="synonym">nuoN</name>
    <name evidence="20" type="ORF">Lo_hol1Pt0941</name>
    <name evidence="21" type="ORF">Lo_hol1Pt1471</name>
</gene>
<sequence length="510" mass="56786">MIWHVQNENFILDSTRIFMKAFHLLLFDGSLIFPECILIFGLILLLMIDSTSDQKDLPWLYFISSTSLVMSITALLFRWREEPMISFSGNFQTNNFNEIFQFLILLCSTLCIPLSVEYIECTEMAITEFLLFVLTATLGGIFLCGANDFITIFVAPECFSLCSYLLSGYTKKDVRSNEATMKYLLMGGASSSILVHAFSWLYGLSGGEIELQEIVNGLINTQMYNSPGISIALIFITVGIGFKLSPAPSHQWTPDVYEGSPTPVVAFLSVTSKVAASALATRIFDIPFYFSSNEWHLLLESLAILSMILGNLIAITQTSMKRMLAYSSIGQIGYVIIGIIIGDSNDGYASMITYMLFYISMNLGTFACIVLFGLRTGTDNIRDYAGLYTKDPFLALSLALCLLSLGGLPPLAGFFGKLYLFWCGWQAGLYFLVLIGLLTSLLSIYYYLKIIKLLMNGRNQEITPHVRNYRRSLLRSNNSIELSMIVCVIASTIPGISMNPIIAIAQDTLF</sequence>
<evidence type="ECO:0000256" key="11">
    <source>
        <dbReference type="ARBA" id="ARBA00022989"/>
    </source>
</evidence>
<feature type="transmembrane region" description="Helical" evidence="17">
    <location>
        <begin position="22"/>
        <end position="47"/>
    </location>
</feature>
<keyword evidence="17" id="KW-1003">Cell membrane</keyword>
<evidence type="ECO:0000256" key="9">
    <source>
        <dbReference type="ARBA" id="ARBA00022957"/>
    </source>
</evidence>
<feature type="transmembrane region" description="Helical" evidence="17">
    <location>
        <begin position="480"/>
        <end position="505"/>
    </location>
</feature>
<feature type="transmembrane region" description="Helical" evidence="17">
    <location>
        <begin position="393"/>
        <end position="415"/>
    </location>
</feature>
<evidence type="ECO:0000256" key="2">
    <source>
        <dbReference type="ARBA" id="ARBA00004334"/>
    </source>
</evidence>
<dbReference type="NCBIfam" id="NF002701">
    <property type="entry name" value="PRK02504.1"/>
    <property type="match status" value="1"/>
</dbReference>
<keyword evidence="12 17" id="KW-0520">NAD</keyword>
<keyword evidence="11 17" id="KW-1133">Transmembrane helix</keyword>
<dbReference type="Pfam" id="PF00361">
    <property type="entry name" value="Proton_antipo_M"/>
    <property type="match status" value="1"/>
</dbReference>
<evidence type="ECO:0000256" key="17">
    <source>
        <dbReference type="HAMAP-Rule" id="MF_00445"/>
    </source>
</evidence>
<proteinExistence type="inferred from homology"/>
<dbReference type="GeneID" id="34726907"/>
<keyword evidence="6 17" id="KW-0812">Transmembrane</keyword>
<keyword evidence="14 17" id="KW-0472">Membrane</keyword>
<feature type="transmembrane region" description="Helical" evidence="17">
    <location>
        <begin position="126"/>
        <end position="143"/>
    </location>
</feature>
<dbReference type="HAMAP" id="MF_00445">
    <property type="entry name" value="NDH1_NuoN_1"/>
    <property type="match status" value="1"/>
</dbReference>
<evidence type="ECO:0000313" key="21">
    <source>
        <dbReference type="EMBL" id="ATG25020.1"/>
    </source>
</evidence>
<organism evidence="20">
    <name type="scientific">Lobelia holstii</name>
    <dbReference type="NCBI Taxonomy" id="210362"/>
    <lineage>
        <taxon>Eukaryota</taxon>
        <taxon>Viridiplantae</taxon>
        <taxon>Streptophyta</taxon>
        <taxon>Embryophyta</taxon>
        <taxon>Tracheophyta</taxon>
        <taxon>Spermatophyta</taxon>
        <taxon>Magnoliopsida</taxon>
        <taxon>eudicotyledons</taxon>
        <taxon>Gunneridae</taxon>
        <taxon>Pentapetalae</taxon>
        <taxon>asterids</taxon>
        <taxon>campanulids</taxon>
        <taxon>Asterales</taxon>
        <taxon>Campanulaceae</taxon>
        <taxon>Lobelia</taxon>
    </lineage>
</organism>
<comment type="subcellular location">
    <subcellularLocation>
        <location evidence="17">Cell membrane</location>
        <topology evidence="17">Multi-pass membrane protein</topology>
    </subcellularLocation>
    <subcellularLocation>
        <location evidence="1">Membrane</location>
        <topology evidence="1">Multi-pass membrane protein</topology>
    </subcellularLocation>
    <subcellularLocation>
        <location evidence="2">Plastid</location>
        <location evidence="2">Chloroplast thylakoid membrane</location>
    </subcellularLocation>
</comment>
<feature type="transmembrane region" description="Helical" evidence="17">
    <location>
        <begin position="59"/>
        <end position="79"/>
    </location>
</feature>
<dbReference type="EMBL" id="MF770606">
    <property type="protein sequence ID" value="ATG25020.1"/>
    <property type="molecule type" value="Genomic_DNA"/>
</dbReference>
<evidence type="ECO:0000256" key="6">
    <source>
        <dbReference type="ARBA" id="ARBA00022692"/>
    </source>
</evidence>
<evidence type="ECO:0000256" key="3">
    <source>
        <dbReference type="ARBA" id="ARBA00022448"/>
    </source>
</evidence>
<evidence type="ECO:0000256" key="7">
    <source>
        <dbReference type="ARBA" id="ARBA00022719"/>
    </source>
</evidence>
<dbReference type="GO" id="GO:0005886">
    <property type="term" value="C:plasma membrane"/>
    <property type="evidence" value="ECO:0007669"/>
    <property type="project" value="UniProtKB-SubCell"/>
</dbReference>
<evidence type="ECO:0000256" key="14">
    <source>
        <dbReference type="ARBA" id="ARBA00023136"/>
    </source>
</evidence>
<feature type="transmembrane region" description="Helical" evidence="17">
    <location>
        <begin position="99"/>
        <end position="119"/>
    </location>
</feature>
<dbReference type="EMBL" id="MF770606">
    <property type="protein sequence ID" value="ATG25001.1"/>
    <property type="molecule type" value="Genomic_DNA"/>
</dbReference>
<dbReference type="NCBIfam" id="TIGR01770">
    <property type="entry name" value="NDH_I_N"/>
    <property type="match status" value="1"/>
</dbReference>
<dbReference type="AlphaFoldDB" id="A0A291EYR1"/>
<dbReference type="InterPro" id="IPR010096">
    <property type="entry name" value="NADH-Q_OxRdtase_suN/2"/>
</dbReference>
<dbReference type="RefSeq" id="YP_009434999.1">
    <property type="nucleotide sequence ID" value="NC_036073.1"/>
</dbReference>
<dbReference type="GO" id="GO:0048038">
    <property type="term" value="F:quinone binding"/>
    <property type="evidence" value="ECO:0007669"/>
    <property type="project" value="UniProtKB-KW"/>
</dbReference>
<evidence type="ECO:0000256" key="16">
    <source>
        <dbReference type="ARBA" id="ARBA00048026"/>
    </source>
</evidence>
<dbReference type="InterPro" id="IPR045693">
    <property type="entry name" value="Ndh2_N"/>
</dbReference>
<dbReference type="PRINTS" id="PR01434">
    <property type="entry name" value="NADHDHGNASE5"/>
</dbReference>
<comment type="catalytic activity">
    <reaction evidence="17">
        <text>a quinone + NADH + 5 H(+)(in) = a quinol + NAD(+) + 4 H(+)(out)</text>
        <dbReference type="Rhea" id="RHEA:57888"/>
        <dbReference type="ChEBI" id="CHEBI:15378"/>
        <dbReference type="ChEBI" id="CHEBI:24646"/>
        <dbReference type="ChEBI" id="CHEBI:57540"/>
        <dbReference type="ChEBI" id="CHEBI:57945"/>
        <dbReference type="ChEBI" id="CHEBI:132124"/>
    </reaction>
</comment>
<comment type="function">
    <text evidence="17">NDH-1 shuttles electrons from NADH, via FMN and iron-sulfur (Fe-S) centers, to quinones in the respiratory chain. The immediate electron acceptor for the enzyme in this species is believed to be ubiquinone. Couples the redox reaction to proton translocation (for every two electrons transferred, four hydrogen ions are translocated across the cytoplasmic membrane), and thus conserves the redox energy in a proton gradient.</text>
</comment>
<keyword evidence="3 17" id="KW-0813">Transport</keyword>
<reference evidence="20" key="1">
    <citation type="journal article" date="2014" name="Proc. Natl. Acad. Sci. U.S.A.">
        <title>The dynamic history of plastid genomes in the Campanulaceae sensu lato is unique among angiosperms.</title>
        <authorList>
            <person name="Knox E.B."/>
        </authorList>
    </citation>
    <scope>NUCLEOTIDE SEQUENCE</scope>
</reference>
<feature type="transmembrane region" description="Helical" evidence="17">
    <location>
        <begin position="348"/>
        <end position="372"/>
    </location>
</feature>
<evidence type="ECO:0000256" key="5">
    <source>
        <dbReference type="ARBA" id="ARBA00022640"/>
    </source>
</evidence>
<geneLocation type="plastid" evidence="20"/>
<name>A0A291EYR1_9ASTR</name>
<evidence type="ECO:0000256" key="4">
    <source>
        <dbReference type="ARBA" id="ARBA00022528"/>
    </source>
</evidence>
<evidence type="ECO:0000256" key="12">
    <source>
        <dbReference type="ARBA" id="ARBA00023027"/>
    </source>
</evidence>
<feature type="domain" description="NAD(P)H-quinone oxidoreductase subunit 2 N-terminal" evidence="19">
    <location>
        <begin position="18"/>
        <end position="117"/>
    </location>
</feature>
<dbReference type="GO" id="GO:0042773">
    <property type="term" value="P:ATP synthesis coupled electron transport"/>
    <property type="evidence" value="ECO:0007669"/>
    <property type="project" value="InterPro"/>
</dbReference>
<dbReference type="EC" id="7.1.1.-" evidence="17"/>